<keyword evidence="5" id="KW-1185">Reference proteome</keyword>
<dbReference type="Proteomes" id="UP000074382">
    <property type="component" value="Unassembled WGS sequence"/>
</dbReference>
<dbReference type="Pfam" id="PF13439">
    <property type="entry name" value="Glyco_transf_4"/>
    <property type="match status" value="1"/>
</dbReference>
<feature type="domain" description="Glycosyltransferase subfamily 4-like N-terminal" evidence="3">
    <location>
        <begin position="17"/>
        <end position="174"/>
    </location>
</feature>
<evidence type="ECO:0000313" key="4">
    <source>
        <dbReference type="EMBL" id="KUP96889.1"/>
    </source>
</evidence>
<dbReference type="PATRIC" id="fig|665004.4.peg.3116"/>
<evidence type="ECO:0000256" key="1">
    <source>
        <dbReference type="ARBA" id="ARBA00022676"/>
    </source>
</evidence>
<organism evidence="4 5">
    <name type="scientific">Thermobifida cellulosilytica TB100</name>
    <dbReference type="NCBI Taxonomy" id="665004"/>
    <lineage>
        <taxon>Bacteria</taxon>
        <taxon>Bacillati</taxon>
        <taxon>Actinomycetota</taxon>
        <taxon>Actinomycetes</taxon>
        <taxon>Streptosporangiales</taxon>
        <taxon>Nocardiopsidaceae</taxon>
        <taxon>Thermobifida</taxon>
    </lineage>
</organism>
<evidence type="ECO:0000259" key="3">
    <source>
        <dbReference type="Pfam" id="PF13439"/>
    </source>
</evidence>
<dbReference type="RefSeq" id="WP_232306734.1">
    <property type="nucleotide sequence ID" value="NZ_KQ950183.1"/>
</dbReference>
<evidence type="ECO:0000256" key="2">
    <source>
        <dbReference type="ARBA" id="ARBA00022679"/>
    </source>
</evidence>
<dbReference type="AlphaFoldDB" id="A0A147KI55"/>
<keyword evidence="2 4" id="KW-0808">Transferase</keyword>
<dbReference type="Gene3D" id="3.40.50.2000">
    <property type="entry name" value="Glycogen Phosphorylase B"/>
    <property type="match status" value="1"/>
</dbReference>
<comment type="caution">
    <text evidence="4">The sequence shown here is derived from an EMBL/GenBank/DDBJ whole genome shotgun (WGS) entry which is preliminary data.</text>
</comment>
<name>A0A147KI55_THECS</name>
<accession>A0A147KI55</accession>
<protein>
    <submittedName>
        <fullName evidence="4">GDP-mannose-dependent alpha-(1-6)-phosphatidylinositol monomannoside mannosyltransferase</fullName>
    </submittedName>
</protein>
<sequence>MPGRTLLVTNDFPPRRGGIETFCHELAVRLARHGGVVVYTSATPGGRDFDAGLDFPVVRDRSGVLLPTPRVAARAAALLREHSCDRVLFGAAAPLGLAARRLRAAGARRIVALTHGHEVWWALLPGSRALLRRIGRGVDVLTYLGGFTRAQVARALDPRDLGKLVRLAPGVDPDVFHPDVDGSAVRDRYGLGEAPVVL</sequence>
<proteinExistence type="predicted"/>
<gene>
    <name evidence="4" type="ORF">AC529_09805</name>
</gene>
<reference evidence="5" key="1">
    <citation type="journal article" date="2017" name="Acta Aliment.">
        <title>Plant polysaccharide degrading enzyme system of Thermpbifida cellulosilytica TB100 revealed by de novo genome project data.</title>
        <authorList>
            <person name="Toth A."/>
            <person name="Baka E."/>
            <person name="Luzics S."/>
            <person name="Bata-Vidacs I."/>
            <person name="Nagy I."/>
            <person name="Balint B."/>
            <person name="Herceg R."/>
            <person name="Olasz F."/>
            <person name="Wilk T."/>
            <person name="Nagy T."/>
            <person name="Kriszt B."/>
            <person name="Nagy I."/>
            <person name="Kukolya J."/>
        </authorList>
    </citation>
    <scope>NUCLEOTIDE SEQUENCE [LARGE SCALE GENOMIC DNA]</scope>
    <source>
        <strain evidence="5">TB100</strain>
    </source>
</reference>
<dbReference type="InterPro" id="IPR028098">
    <property type="entry name" value="Glyco_trans_4-like_N"/>
</dbReference>
<evidence type="ECO:0000313" key="5">
    <source>
        <dbReference type="Proteomes" id="UP000074382"/>
    </source>
</evidence>
<dbReference type="GO" id="GO:0016757">
    <property type="term" value="F:glycosyltransferase activity"/>
    <property type="evidence" value="ECO:0007669"/>
    <property type="project" value="UniProtKB-KW"/>
</dbReference>
<dbReference type="EMBL" id="LGEM01000061">
    <property type="protein sequence ID" value="KUP96889.1"/>
    <property type="molecule type" value="Genomic_DNA"/>
</dbReference>
<keyword evidence="1 4" id="KW-0328">Glycosyltransferase</keyword>
<feature type="non-terminal residue" evidence="4">
    <location>
        <position position="198"/>
    </location>
</feature>
<dbReference type="STRING" id="665004.AC529_09805"/>
<dbReference type="SUPFAM" id="SSF53756">
    <property type="entry name" value="UDP-Glycosyltransferase/glycogen phosphorylase"/>
    <property type="match status" value="1"/>
</dbReference>